<keyword evidence="3" id="KW-1185">Reference proteome</keyword>
<dbReference type="SUPFAM" id="SSF48371">
    <property type="entry name" value="ARM repeat"/>
    <property type="match status" value="1"/>
</dbReference>
<evidence type="ECO:0000313" key="2">
    <source>
        <dbReference type="EMBL" id="CAJ1950610.1"/>
    </source>
</evidence>
<evidence type="ECO:0000256" key="1">
    <source>
        <dbReference type="SAM" id="MobiDB-lite"/>
    </source>
</evidence>
<dbReference type="InterPro" id="IPR016024">
    <property type="entry name" value="ARM-type_fold"/>
</dbReference>
<dbReference type="AlphaFoldDB" id="A0AAD2FRC3"/>
<organism evidence="2 3">
    <name type="scientific">Cylindrotheca closterium</name>
    <dbReference type="NCBI Taxonomy" id="2856"/>
    <lineage>
        <taxon>Eukaryota</taxon>
        <taxon>Sar</taxon>
        <taxon>Stramenopiles</taxon>
        <taxon>Ochrophyta</taxon>
        <taxon>Bacillariophyta</taxon>
        <taxon>Bacillariophyceae</taxon>
        <taxon>Bacillariophycidae</taxon>
        <taxon>Bacillariales</taxon>
        <taxon>Bacillariaceae</taxon>
        <taxon>Cylindrotheca</taxon>
    </lineage>
</organism>
<evidence type="ECO:0008006" key="4">
    <source>
        <dbReference type="Google" id="ProtNLM"/>
    </source>
</evidence>
<reference evidence="2" key="1">
    <citation type="submission" date="2023-08" db="EMBL/GenBank/DDBJ databases">
        <authorList>
            <person name="Audoor S."/>
            <person name="Bilcke G."/>
        </authorList>
    </citation>
    <scope>NUCLEOTIDE SEQUENCE</scope>
</reference>
<protein>
    <recommendedName>
        <fullName evidence="4">Protein HGH1 homolog</fullName>
    </recommendedName>
</protein>
<dbReference type="Gene3D" id="1.25.10.10">
    <property type="entry name" value="Leucine-rich Repeat Variant"/>
    <property type="match status" value="1"/>
</dbReference>
<dbReference type="EMBL" id="CAKOGP040001770">
    <property type="protein sequence ID" value="CAJ1950610.1"/>
    <property type="molecule type" value="Genomic_DNA"/>
</dbReference>
<sequence length="787" mass="87248">MGFFGKLKRKVKKKKEPQTKQNKNIPSDDIHKDGDSLTKASSSMSSSTKNEANMKKGKKLGNIRSSDVTMDQLPHLLKDLEDGTDETRVKTSKALKMLFALSEHPESRNRIEMVRYDNGRIVSALLNVLCRSTQKSNEKYMALLVLNNISIPAENKQVIAIVHDGGRVLSKLLCDDPSCHLIAIILVNLSFADTEVLEELVSLKADTGLVEALSFALHISSWSTEEFETQQVVLEKGVHNEMTPQERLDLLITEEENRTYDSDAKFIPEQEKYPETARWCLSALKNLSRVVKDACTVQALVHPMILNDILKYITIAEIVLPHSESHGSDSSAETPVPREPTDELINAPYLWDANSKQDAALYILMNLCACSVSRVVLKDSDAIEVLQQIVDNANVLCSKKSLSTRERSQQDLQCLKSRMAIGFLLGFEGSFGHAKMKSTSSTVAANAPESPMVMTESDAELLVEFLARSLHLRGKKGAAAFSATAMSTGYILFGLRCLMVHTSNQELLVRVAGRILNSLLMKAIAIHTSRPSAMVDAKAAEDACFSLYLLSNYGFKNPFLPSWLDDEDESLSVSAKVVKSYLDMPSVTPLGKHSAEQLLFRLKFLVFEGEVFDLIPQNGELAVTDIFFEDDIMDAMSEVQLQFRLHGARPKKEIFDRSILRRRKPRDGNTAAPWDNAASVATFSSALQAVQQLSFGSSKVRHVDGIDDVMIANNLAKCANGQRTEAYGFMWSWEDTANEIQLNMKRRGSLNADFQEPGASNSTFASNDTSSTIFSRLFTCGNVETTA</sequence>
<dbReference type="Proteomes" id="UP001295423">
    <property type="component" value="Unassembled WGS sequence"/>
</dbReference>
<name>A0AAD2FRC3_9STRA</name>
<comment type="caution">
    <text evidence="2">The sequence shown here is derived from an EMBL/GenBank/DDBJ whole genome shotgun (WGS) entry which is preliminary data.</text>
</comment>
<dbReference type="InterPro" id="IPR011989">
    <property type="entry name" value="ARM-like"/>
</dbReference>
<feature type="compositionally biased region" description="Basic residues" evidence="1">
    <location>
        <begin position="1"/>
        <end position="15"/>
    </location>
</feature>
<gene>
    <name evidence="2" type="ORF">CYCCA115_LOCUS12668</name>
</gene>
<feature type="region of interest" description="Disordered" evidence="1">
    <location>
        <begin position="1"/>
        <end position="65"/>
    </location>
</feature>
<evidence type="ECO:0000313" key="3">
    <source>
        <dbReference type="Proteomes" id="UP001295423"/>
    </source>
</evidence>
<feature type="compositionally biased region" description="Basic and acidic residues" evidence="1">
    <location>
        <begin position="26"/>
        <end position="36"/>
    </location>
</feature>
<proteinExistence type="predicted"/>
<accession>A0AAD2FRC3</accession>